<dbReference type="PANTHER" id="PTHR12599:SF0">
    <property type="entry name" value="PTERIN-4-ALPHA-CARBINOLAMINE DEHYDRATASE"/>
    <property type="match status" value="1"/>
</dbReference>
<reference evidence="6 7" key="2">
    <citation type="journal article" date="2017" name="Front. Plant Sci.">
        <title>Gene Classification and Mining of Molecular Markers Useful in Red Clover (Trifolium pratense) Breeding.</title>
        <authorList>
            <person name="Istvanek J."/>
            <person name="Dluhosova J."/>
            <person name="Dluhos P."/>
            <person name="Patkova L."/>
            <person name="Nedelnik J."/>
            <person name="Repkova J."/>
        </authorList>
    </citation>
    <scope>NUCLEOTIDE SEQUENCE [LARGE SCALE GENOMIC DNA]</scope>
    <source>
        <strain evidence="7">cv. Tatra</strain>
        <tissue evidence="6">Young leaves</tissue>
    </source>
</reference>
<proteinExistence type="inferred from homology"/>
<evidence type="ECO:0000256" key="5">
    <source>
        <dbReference type="ARBA" id="ARBA00030497"/>
    </source>
</evidence>
<comment type="caution">
    <text evidence="6">The sequence shown here is derived from an EMBL/GenBank/DDBJ whole genome shotgun (WGS) entry which is preliminary data.</text>
</comment>
<evidence type="ECO:0000313" key="6">
    <source>
        <dbReference type="EMBL" id="PNY08302.1"/>
    </source>
</evidence>
<evidence type="ECO:0000256" key="2">
    <source>
        <dbReference type="ARBA" id="ARBA00006472"/>
    </source>
</evidence>
<protein>
    <recommendedName>
        <fullName evidence="3">4a-hydroxytetrahydrobiopterin dehydratase</fullName>
        <ecNumber evidence="3">4.2.1.96</ecNumber>
    </recommendedName>
    <alternativeName>
        <fullName evidence="5">4-alpha-hydroxy-tetrahydropterin dehydratase</fullName>
    </alternativeName>
</protein>
<dbReference type="GO" id="GO:0008124">
    <property type="term" value="F:4-alpha-hydroxytetrahydrobiopterin dehydratase activity"/>
    <property type="evidence" value="ECO:0007669"/>
    <property type="project" value="UniProtKB-EC"/>
</dbReference>
<evidence type="ECO:0000256" key="1">
    <source>
        <dbReference type="ARBA" id="ARBA00001554"/>
    </source>
</evidence>
<dbReference type="EC" id="4.2.1.96" evidence="3"/>
<dbReference type="PANTHER" id="PTHR12599">
    <property type="entry name" value="PTERIN-4-ALPHA-CARBINOLAMINE DEHYDRATASE"/>
    <property type="match status" value="1"/>
</dbReference>
<dbReference type="InterPro" id="IPR001533">
    <property type="entry name" value="Pterin_deHydtase"/>
</dbReference>
<evidence type="ECO:0000313" key="7">
    <source>
        <dbReference type="Proteomes" id="UP000236291"/>
    </source>
</evidence>
<dbReference type="Proteomes" id="UP000236291">
    <property type="component" value="Unassembled WGS sequence"/>
</dbReference>
<organism evidence="6 7">
    <name type="scientific">Trifolium pratense</name>
    <name type="common">Red clover</name>
    <dbReference type="NCBI Taxonomy" id="57577"/>
    <lineage>
        <taxon>Eukaryota</taxon>
        <taxon>Viridiplantae</taxon>
        <taxon>Streptophyta</taxon>
        <taxon>Embryophyta</taxon>
        <taxon>Tracheophyta</taxon>
        <taxon>Spermatophyta</taxon>
        <taxon>Magnoliopsida</taxon>
        <taxon>eudicotyledons</taxon>
        <taxon>Gunneridae</taxon>
        <taxon>Pentapetalae</taxon>
        <taxon>rosids</taxon>
        <taxon>fabids</taxon>
        <taxon>Fabales</taxon>
        <taxon>Fabaceae</taxon>
        <taxon>Papilionoideae</taxon>
        <taxon>50 kb inversion clade</taxon>
        <taxon>NPAAA clade</taxon>
        <taxon>Hologalegina</taxon>
        <taxon>IRL clade</taxon>
        <taxon>Trifolieae</taxon>
        <taxon>Trifolium</taxon>
    </lineage>
</organism>
<dbReference type="STRING" id="57577.A0A2K3NZ35"/>
<evidence type="ECO:0000256" key="3">
    <source>
        <dbReference type="ARBA" id="ARBA00013252"/>
    </source>
</evidence>
<evidence type="ECO:0000256" key="4">
    <source>
        <dbReference type="ARBA" id="ARBA00023239"/>
    </source>
</evidence>
<dbReference type="AlphaFoldDB" id="A0A2K3NZ35"/>
<gene>
    <name evidence="6" type="ORF">L195_g004821</name>
</gene>
<comment type="catalytic activity">
    <reaction evidence="1">
        <text>(4aS,6R)-4a-hydroxy-L-erythro-5,6,7,8-tetrahydrobiopterin = (6R)-L-erythro-6,7-dihydrobiopterin + H2O</text>
        <dbReference type="Rhea" id="RHEA:11920"/>
        <dbReference type="ChEBI" id="CHEBI:15377"/>
        <dbReference type="ChEBI" id="CHEBI:15642"/>
        <dbReference type="ChEBI" id="CHEBI:43120"/>
        <dbReference type="EC" id="4.2.1.96"/>
    </reaction>
</comment>
<dbReference type="Gene3D" id="3.30.1360.20">
    <property type="entry name" value="Transcriptional coactivator/pterin dehydratase"/>
    <property type="match status" value="1"/>
</dbReference>
<comment type="similarity">
    <text evidence="2">Belongs to the pterin-4-alpha-carbinolamine dehydratase family.</text>
</comment>
<dbReference type="Pfam" id="PF01329">
    <property type="entry name" value="Pterin_4a"/>
    <property type="match status" value="1"/>
</dbReference>
<dbReference type="InterPro" id="IPR036428">
    <property type="entry name" value="PCD_sf"/>
</dbReference>
<dbReference type="GO" id="GO:0006729">
    <property type="term" value="P:tetrahydrobiopterin biosynthetic process"/>
    <property type="evidence" value="ECO:0007669"/>
    <property type="project" value="InterPro"/>
</dbReference>
<accession>A0A2K3NZ35</accession>
<sequence length="213" mass="23622">MAQKTNMCSSLNAMNRVLLKLRHSLLPLSVSNPTFPFQSFLQFPPKRSMDSTSFSTANNASNDLSTKTCVPCNSKDLKPMTEDAANSLIPKVSDWNLVNEGGSLKLSRSWKVKSFNKGLEFFRIVADLAEAQGHHPDLHLVGWNNVTIEIWTHSVGLGSTGGRARIELLEGVYWASFEVIHVHVGGLTENDFIFAAKINELNVHGLLRRKTSD</sequence>
<keyword evidence="4" id="KW-0456">Lyase</keyword>
<dbReference type="SUPFAM" id="SSF55248">
    <property type="entry name" value="PCD-like"/>
    <property type="match status" value="1"/>
</dbReference>
<dbReference type="EMBL" id="ASHM01002425">
    <property type="protein sequence ID" value="PNY08302.1"/>
    <property type="molecule type" value="Genomic_DNA"/>
</dbReference>
<dbReference type="GO" id="GO:0005739">
    <property type="term" value="C:mitochondrion"/>
    <property type="evidence" value="ECO:0007669"/>
    <property type="project" value="TreeGrafter"/>
</dbReference>
<name>A0A2K3NZ35_TRIPR</name>
<reference evidence="6 7" key="1">
    <citation type="journal article" date="2014" name="Am. J. Bot.">
        <title>Genome assembly and annotation for red clover (Trifolium pratense; Fabaceae).</title>
        <authorList>
            <person name="Istvanek J."/>
            <person name="Jaros M."/>
            <person name="Krenek A."/>
            <person name="Repkova J."/>
        </authorList>
    </citation>
    <scope>NUCLEOTIDE SEQUENCE [LARGE SCALE GENOMIC DNA]</scope>
    <source>
        <strain evidence="7">cv. Tatra</strain>
        <tissue evidence="6">Young leaves</tissue>
    </source>
</reference>